<dbReference type="Proteomes" id="UP001500305">
    <property type="component" value="Unassembled WGS sequence"/>
</dbReference>
<sequence>MSTANTAARVAKKPGSKPQAFRRSALRLLRTMRLDRSLVAFALLAAGASALLAVTIPRLLGHVTDLIVMGVAGRREADFGRIGEVLLVSTVVVLIASLFALARGRLAQRVSQRTAHRLRSECQAKLARLPLSYLDSQPRGEVLSRVTTDVDNIALTLWQILTRLINSLLLAVGALTIMLWMSPLLTLCTLGTIPLAATLTKFFARRARPQAVRQWDATGELNSYVEEMYSGHELVKTYGTAETATEAFSKRNETVYRAGYRAQFLSGIIGPAIDFIGYLSFVLIAVLGGLQVSSGAMTIGVLQAFISYTLQFNNLIGQMASLTNIVQSGVVSAERVFQLLDAKEQHPDPQSPERPHRITGQVEFEKVSFNYEPGKPLIEDLSLTVEPGRTVAIVGPTGAGKTTLVNLLMRFYETTNGRITLDGTDIRLMNREELRSNIGMVLQDTWLFAGTIADNISYGLAGASREEIIAAARATHADRFIRTLPDGYDTVLDEDGSNLSAGERQLVTIARAFLLRPALLILDEATSSVDTRTEMLIQRGMTSLREGRTSFVIAHRLSTIRDADTILVMEAGQIVEQGAHHELIASNGPYAQLFAAQFTREPVAD</sequence>
<dbReference type="SMART" id="SM00382">
    <property type="entry name" value="AAA"/>
    <property type="match status" value="1"/>
</dbReference>
<feature type="transmembrane region" description="Helical" evidence="7">
    <location>
        <begin position="160"/>
        <end position="178"/>
    </location>
</feature>
<feature type="transmembrane region" description="Helical" evidence="7">
    <location>
        <begin position="85"/>
        <end position="102"/>
    </location>
</feature>
<evidence type="ECO:0000313" key="11">
    <source>
        <dbReference type="Proteomes" id="UP001500305"/>
    </source>
</evidence>
<dbReference type="SUPFAM" id="SSF52540">
    <property type="entry name" value="P-loop containing nucleoside triphosphate hydrolases"/>
    <property type="match status" value="1"/>
</dbReference>
<evidence type="ECO:0000256" key="3">
    <source>
        <dbReference type="ARBA" id="ARBA00022741"/>
    </source>
</evidence>
<dbReference type="CDD" id="cd03254">
    <property type="entry name" value="ABCC_Glucan_exporter_like"/>
    <property type="match status" value="1"/>
</dbReference>
<dbReference type="PANTHER" id="PTHR43394">
    <property type="entry name" value="ATP-DEPENDENT PERMEASE MDL1, MITOCHONDRIAL"/>
    <property type="match status" value="1"/>
</dbReference>
<feature type="transmembrane region" description="Helical" evidence="7">
    <location>
        <begin position="264"/>
        <end position="286"/>
    </location>
</feature>
<evidence type="ECO:0000256" key="6">
    <source>
        <dbReference type="ARBA" id="ARBA00023136"/>
    </source>
</evidence>
<evidence type="ECO:0000256" key="2">
    <source>
        <dbReference type="ARBA" id="ARBA00022692"/>
    </source>
</evidence>
<evidence type="ECO:0000259" key="9">
    <source>
        <dbReference type="PROSITE" id="PS50929"/>
    </source>
</evidence>
<name>A0ABP5RM17_9ACTN</name>
<dbReference type="PROSITE" id="PS50893">
    <property type="entry name" value="ABC_TRANSPORTER_2"/>
    <property type="match status" value="1"/>
</dbReference>
<proteinExistence type="predicted"/>
<evidence type="ECO:0000259" key="8">
    <source>
        <dbReference type="PROSITE" id="PS50893"/>
    </source>
</evidence>
<keyword evidence="4 10" id="KW-0067">ATP-binding</keyword>
<gene>
    <name evidence="10" type="ORF">GCM10010430_56390</name>
</gene>
<dbReference type="GO" id="GO:0005524">
    <property type="term" value="F:ATP binding"/>
    <property type="evidence" value="ECO:0007669"/>
    <property type="project" value="UniProtKB-KW"/>
</dbReference>
<dbReference type="EMBL" id="BAAATR010000030">
    <property type="protein sequence ID" value="GAA2264449.1"/>
    <property type="molecule type" value="Genomic_DNA"/>
</dbReference>
<dbReference type="InterPro" id="IPR017871">
    <property type="entry name" value="ABC_transporter-like_CS"/>
</dbReference>
<keyword evidence="6 7" id="KW-0472">Membrane</keyword>
<keyword evidence="3" id="KW-0547">Nucleotide-binding</keyword>
<feature type="domain" description="ABC transporter" evidence="8">
    <location>
        <begin position="362"/>
        <end position="596"/>
    </location>
</feature>
<dbReference type="Gene3D" id="1.20.1560.10">
    <property type="entry name" value="ABC transporter type 1, transmembrane domain"/>
    <property type="match status" value="1"/>
</dbReference>
<feature type="domain" description="ABC transmembrane type-1" evidence="9">
    <location>
        <begin position="40"/>
        <end position="328"/>
    </location>
</feature>
<keyword evidence="11" id="KW-1185">Reference proteome</keyword>
<comment type="caution">
    <text evidence="10">The sequence shown here is derived from an EMBL/GenBank/DDBJ whole genome shotgun (WGS) entry which is preliminary data.</text>
</comment>
<evidence type="ECO:0000256" key="5">
    <source>
        <dbReference type="ARBA" id="ARBA00022989"/>
    </source>
</evidence>
<dbReference type="Gene3D" id="3.40.50.300">
    <property type="entry name" value="P-loop containing nucleotide triphosphate hydrolases"/>
    <property type="match status" value="1"/>
</dbReference>
<evidence type="ECO:0000256" key="4">
    <source>
        <dbReference type="ARBA" id="ARBA00022840"/>
    </source>
</evidence>
<organism evidence="10 11">
    <name type="scientific">Kitasatospora cystarginea</name>
    <dbReference type="NCBI Taxonomy" id="58350"/>
    <lineage>
        <taxon>Bacteria</taxon>
        <taxon>Bacillati</taxon>
        <taxon>Actinomycetota</taxon>
        <taxon>Actinomycetes</taxon>
        <taxon>Kitasatosporales</taxon>
        <taxon>Streptomycetaceae</taxon>
        <taxon>Kitasatospora</taxon>
    </lineage>
</organism>
<dbReference type="RefSeq" id="WP_344639319.1">
    <property type="nucleotide sequence ID" value="NZ_BAAATR010000030.1"/>
</dbReference>
<reference evidence="11" key="1">
    <citation type="journal article" date="2019" name="Int. J. Syst. Evol. Microbiol.">
        <title>The Global Catalogue of Microorganisms (GCM) 10K type strain sequencing project: providing services to taxonomists for standard genome sequencing and annotation.</title>
        <authorList>
            <consortium name="The Broad Institute Genomics Platform"/>
            <consortium name="The Broad Institute Genome Sequencing Center for Infectious Disease"/>
            <person name="Wu L."/>
            <person name="Ma J."/>
        </authorList>
    </citation>
    <scope>NUCLEOTIDE SEQUENCE [LARGE SCALE GENOMIC DNA]</scope>
    <source>
        <strain evidence="11">JCM 7356</strain>
    </source>
</reference>
<evidence type="ECO:0000256" key="1">
    <source>
        <dbReference type="ARBA" id="ARBA00004651"/>
    </source>
</evidence>
<keyword evidence="2 7" id="KW-0812">Transmembrane</keyword>
<protein>
    <submittedName>
        <fullName evidence="10">ABC transporter ATP-binding protein</fullName>
    </submittedName>
</protein>
<evidence type="ECO:0000256" key="7">
    <source>
        <dbReference type="SAM" id="Phobius"/>
    </source>
</evidence>
<dbReference type="PROSITE" id="PS00211">
    <property type="entry name" value="ABC_TRANSPORTER_1"/>
    <property type="match status" value="1"/>
</dbReference>
<dbReference type="InterPro" id="IPR027417">
    <property type="entry name" value="P-loop_NTPase"/>
</dbReference>
<dbReference type="InterPro" id="IPR011527">
    <property type="entry name" value="ABC1_TM_dom"/>
</dbReference>
<evidence type="ECO:0000313" key="10">
    <source>
        <dbReference type="EMBL" id="GAA2264449.1"/>
    </source>
</evidence>
<dbReference type="InterPro" id="IPR003593">
    <property type="entry name" value="AAA+_ATPase"/>
</dbReference>
<dbReference type="Pfam" id="PF00005">
    <property type="entry name" value="ABC_tran"/>
    <property type="match status" value="1"/>
</dbReference>
<dbReference type="SUPFAM" id="SSF90123">
    <property type="entry name" value="ABC transporter transmembrane region"/>
    <property type="match status" value="1"/>
</dbReference>
<dbReference type="CDD" id="cd18547">
    <property type="entry name" value="ABC_6TM_Tm288_like"/>
    <property type="match status" value="1"/>
</dbReference>
<accession>A0ABP5RM17</accession>
<dbReference type="InterPro" id="IPR036640">
    <property type="entry name" value="ABC1_TM_sf"/>
</dbReference>
<dbReference type="PROSITE" id="PS50929">
    <property type="entry name" value="ABC_TM1F"/>
    <property type="match status" value="1"/>
</dbReference>
<feature type="transmembrane region" description="Helical" evidence="7">
    <location>
        <begin position="184"/>
        <end position="204"/>
    </location>
</feature>
<dbReference type="Pfam" id="PF00664">
    <property type="entry name" value="ABC_membrane"/>
    <property type="match status" value="1"/>
</dbReference>
<dbReference type="InterPro" id="IPR003439">
    <property type="entry name" value="ABC_transporter-like_ATP-bd"/>
</dbReference>
<dbReference type="InterPro" id="IPR039421">
    <property type="entry name" value="Type_1_exporter"/>
</dbReference>
<keyword evidence="5 7" id="KW-1133">Transmembrane helix</keyword>
<comment type="subcellular location">
    <subcellularLocation>
        <location evidence="1">Cell membrane</location>
        <topology evidence="1">Multi-pass membrane protein</topology>
    </subcellularLocation>
</comment>
<dbReference type="PANTHER" id="PTHR43394:SF1">
    <property type="entry name" value="ATP-BINDING CASSETTE SUB-FAMILY B MEMBER 10, MITOCHONDRIAL"/>
    <property type="match status" value="1"/>
</dbReference>